<dbReference type="Proteomes" id="UP000037697">
    <property type="component" value="Unassembled WGS sequence"/>
</dbReference>
<protein>
    <recommendedName>
        <fullName evidence="3">Transcriptional regulator</fullName>
    </recommendedName>
</protein>
<evidence type="ECO:0000313" key="1">
    <source>
        <dbReference type="EMBL" id="KOY40223.1"/>
    </source>
</evidence>
<organism evidence="1 2">
    <name type="scientific">Vibrio parahaemolyticus</name>
    <dbReference type="NCBI Taxonomy" id="670"/>
    <lineage>
        <taxon>Bacteria</taxon>
        <taxon>Pseudomonadati</taxon>
        <taxon>Pseudomonadota</taxon>
        <taxon>Gammaproteobacteria</taxon>
        <taxon>Vibrionales</taxon>
        <taxon>Vibrionaceae</taxon>
        <taxon>Vibrio</taxon>
    </lineage>
</organism>
<evidence type="ECO:0000313" key="2">
    <source>
        <dbReference type="Proteomes" id="UP000037697"/>
    </source>
</evidence>
<reference evidence="1 2" key="1">
    <citation type="submission" date="2015-07" db="EMBL/GenBank/DDBJ databases">
        <title>Foodborne Vibrio parahaemolyticus Isolates.</title>
        <authorList>
            <person name="Ronholm J."/>
            <person name="Petronella N."/>
            <person name="Kenwell R."/>
            <person name="Banerjee S."/>
        </authorList>
    </citation>
    <scope>NUCLEOTIDE SEQUENCE [LARGE SCALE GENOMIC DNA]</scope>
    <source>
        <strain evidence="1 2">HS-06-05</strain>
    </source>
</reference>
<dbReference type="EMBL" id="LIRS01000035">
    <property type="protein sequence ID" value="KOY40223.1"/>
    <property type="molecule type" value="Genomic_DNA"/>
</dbReference>
<accession>A0AAW3J2I1</accession>
<dbReference type="AlphaFoldDB" id="A0AAW3J2I1"/>
<gene>
    <name evidence="1" type="ORF">ACX05_05805</name>
</gene>
<name>A0AAW3J2I1_VIBPH</name>
<evidence type="ECO:0008006" key="3">
    <source>
        <dbReference type="Google" id="ProtNLM"/>
    </source>
</evidence>
<sequence length="267" mass="30807">MQELSQSLRKAIVLALEEAASYRDQLDLSRFIQMGVTVEQIHLIDTAMYLLRLHPYLSQDDFESKHGVQKVQLTIGSVDNFKKLLNLNEYTYRDWLKTNGLSEDEPLCLPYMVYQYFYDEIRRDFINGALLVENLQVQLGSKQVSQLRFRCGTTVRIPADEFELMMLILISRYGRYTGFKINFADSILTLTNQCKSVDIEVRLYTSSVSGKAIHAISLIDDLPVDHKRRNSKRIALIEELAIRHQNNCNAELLGMLDFLGEAKNDDE</sequence>
<dbReference type="RefSeq" id="WP_053805382.1">
    <property type="nucleotide sequence ID" value="NZ_JANFTW010000018.1"/>
</dbReference>
<proteinExistence type="predicted"/>
<comment type="caution">
    <text evidence="1">The sequence shown here is derived from an EMBL/GenBank/DDBJ whole genome shotgun (WGS) entry which is preliminary data.</text>
</comment>